<dbReference type="AlphaFoldDB" id="A0A6C0C4M9"/>
<proteinExistence type="predicted"/>
<accession>A0A6C0C4M9</accession>
<reference evidence="1" key="1">
    <citation type="journal article" date="2020" name="Nature">
        <title>Giant virus diversity and host interactions through global metagenomics.</title>
        <authorList>
            <person name="Schulz F."/>
            <person name="Roux S."/>
            <person name="Paez-Espino D."/>
            <person name="Jungbluth S."/>
            <person name="Walsh D.A."/>
            <person name="Denef V.J."/>
            <person name="McMahon K.D."/>
            <person name="Konstantinidis K.T."/>
            <person name="Eloe-Fadrosh E.A."/>
            <person name="Kyrpides N.C."/>
            <person name="Woyke T."/>
        </authorList>
    </citation>
    <scope>NUCLEOTIDE SEQUENCE</scope>
    <source>
        <strain evidence="1">GVMAG-M-3300020187-37</strain>
    </source>
</reference>
<name>A0A6C0C4M9_9ZZZZ</name>
<organism evidence="1">
    <name type="scientific">viral metagenome</name>
    <dbReference type="NCBI Taxonomy" id="1070528"/>
    <lineage>
        <taxon>unclassified sequences</taxon>
        <taxon>metagenomes</taxon>
        <taxon>organismal metagenomes</taxon>
    </lineage>
</organism>
<evidence type="ECO:0000313" key="1">
    <source>
        <dbReference type="EMBL" id="QHS99567.1"/>
    </source>
</evidence>
<sequence length="71" mass="8278">MKKTNIRINNMFLIKDNSKYFISDISDSDMWINTIDLNDHKGNDVTTYYKELSEQYGVNYNINFITSQSGG</sequence>
<dbReference type="EMBL" id="MN739345">
    <property type="protein sequence ID" value="QHS99567.1"/>
    <property type="molecule type" value="Genomic_DNA"/>
</dbReference>
<protein>
    <submittedName>
        <fullName evidence="1">Uncharacterized protein</fullName>
    </submittedName>
</protein>